<dbReference type="InterPro" id="IPR036412">
    <property type="entry name" value="HAD-like_sf"/>
</dbReference>
<dbReference type="SUPFAM" id="SSF53335">
    <property type="entry name" value="S-adenosyl-L-methionine-dependent methyltransferases"/>
    <property type="match status" value="1"/>
</dbReference>
<dbReference type="InterPro" id="IPR013216">
    <property type="entry name" value="Methyltransf_11"/>
</dbReference>
<dbReference type="InterPro" id="IPR029063">
    <property type="entry name" value="SAM-dependent_MTases_sf"/>
</dbReference>
<dbReference type="RefSeq" id="WP_177144810.1">
    <property type="nucleotide sequence ID" value="NZ_JACAPU010000021.1"/>
</dbReference>
<keyword evidence="2" id="KW-0489">Methyltransferase</keyword>
<dbReference type="SUPFAM" id="SSF56784">
    <property type="entry name" value="HAD-like"/>
    <property type="match status" value="1"/>
</dbReference>
<keyword evidence="2" id="KW-0808">Transferase</keyword>
<sequence length="1281" mass="143262">MHPSAMLHGKHFIESLQYRDGRQVKVVEVGAQDVNGSLRAFIPDGYHYTGCDFVEGRNVDQVLEDPYCLPFEECSVDVVIASSCFEHSDMFWLVFLEVLRILKTDGLFYLNTPSNGYIHRHPVDSWRFYPDSGKSLVQWGQRNGYSPVLIESFVGAQLGPRPEERWNDYVGVFGKTGESISRVAFHVSDKAGRVRYLQRYDLGVETIEPSEPEDLLNILKLDEENAALKAQMTCLEEVNAGLKSGVTRLEEVNAELRSGLTRLGKVNAELKSGVVRLEAEQATLINRVSGLEQAGEVLRGRVSELMLQNQALLTSHSWQLTAPLRFIKQLLSGRSVTVGSPLPRKLKSLGRAVYRRAPAFVQPLLHRVAFRLFGHRLLQGAINIAPGHFGAAREPIRSLDYRELAEKGRVAANMKEQSVAVVIHVFYPDVFEEMAHYFRNLGRNCDFYLTVTDEASRLAVMQVLDGHGVVRYEVKVCPNRGRNFAPWLVAFSTQIQAHELMLHLHTKKSLRTGGDQKAWRTHLFDCLLGSPATVDLIRGVYRDQPHAGVIAPETHAQGASYWFHHWLSVGHLLPDFFARLNITRYPKRGFIDFPVGAMFWARVAALKPLFDVEWRYEDFESEPAGDDGTLPHAIERSIGVIAEETGYVYGEINPRSERFLWGGGSKLLSHYLETSRHIKEAAGFPVVSFDFFDTLFSRISVSPEDVQHYIGFELEQRHAVSCADDFYTVRKSAELRARALAENGEVKLSEIYGCFSFFGWEADIARAAMAIELEIEQRCLVPRRAVLGVLCGFKLQGKRVIVVSDSYFERSFIVAVLEKFGVMGQVDEIYVSSELGRRKDRGDIWPYLIALEGPLIRHVGDNEQSDIQQVLRNGLSAVGILNPAVLALERGLRLPDGWREGEGDWRDGLALGPAVQAIANNPLLDKGFKPVVLANLVDVGYLVYGPLIMAFLNWLSKQLVSGHYERVLFLARDGFYLKEIFDRYYADLYGEKTEYFFCSRQSLLAVLWGQGIEVEDLFRGGRFNGTMSALLKARLGFAAVGGNELVVLPGDEAKVKQYVLDHRDAIAGYCIEQSAAFSAYMAALDIDPAGRCTLVDLGYAGTIQHRLQKILQRPLDGFYMITNLAAQQVEEAGGQIQGFFNDALHLKRSMQPVEAHSLALEAVFTAPHGQVVGYTRPPADAPLALPERIVFSDKDQPALDLVCTVIEGVNRYFSSLLEAYGPSVLKVEFSPVTAQYPFALMIEGGIVLPEAFSGQFKVEDDFCGNGELNVSQFLGLRVSSF</sequence>
<dbReference type="Gene3D" id="3.40.50.1000">
    <property type="entry name" value="HAD superfamily/HAD-like"/>
    <property type="match status" value="1"/>
</dbReference>
<name>A0A7Y7WFY2_9PSED</name>
<dbReference type="InterPro" id="IPR007739">
    <property type="entry name" value="RgpF"/>
</dbReference>
<proteinExistence type="predicted"/>
<feature type="domain" description="Methyltransferase type 11" evidence="1">
    <location>
        <begin position="59"/>
        <end position="109"/>
    </location>
</feature>
<dbReference type="Gene3D" id="1.10.150.400">
    <property type="match status" value="1"/>
</dbReference>
<accession>A0A7Y7WFY2</accession>
<evidence type="ECO:0000313" key="2">
    <source>
        <dbReference type="EMBL" id="NWB48697.1"/>
    </source>
</evidence>
<protein>
    <submittedName>
        <fullName evidence="2">Methyltransferase domain-containing protein</fullName>
    </submittedName>
</protein>
<dbReference type="GO" id="GO:0008757">
    <property type="term" value="F:S-adenosylmethionine-dependent methyltransferase activity"/>
    <property type="evidence" value="ECO:0007669"/>
    <property type="project" value="InterPro"/>
</dbReference>
<dbReference type="Gene3D" id="3.40.50.150">
    <property type="entry name" value="Vaccinia Virus protein VP39"/>
    <property type="match status" value="1"/>
</dbReference>
<comment type="caution">
    <text evidence="2">The sequence shown here is derived from an EMBL/GenBank/DDBJ whole genome shotgun (WGS) entry which is preliminary data.</text>
</comment>
<reference evidence="2 3" key="1">
    <citation type="submission" date="2020-04" db="EMBL/GenBank/DDBJ databases">
        <title>Molecular characterization of pseudomonads from Agaricus bisporus reveal novel blotch 2 pathogens in Western Europe.</title>
        <authorList>
            <person name="Taparia T."/>
            <person name="Krijger M."/>
            <person name="Haynes E."/>
            <person name="Elpinstone J.G."/>
            <person name="Noble R."/>
            <person name="Van Der Wolf J."/>
        </authorList>
    </citation>
    <scope>NUCLEOTIDE SEQUENCE [LARGE SCALE GENOMIC DNA]</scope>
    <source>
        <strain evidence="2 3">F1001</strain>
    </source>
</reference>
<dbReference type="GO" id="GO:0032259">
    <property type="term" value="P:methylation"/>
    <property type="evidence" value="ECO:0007669"/>
    <property type="project" value="UniProtKB-KW"/>
</dbReference>
<dbReference type="Pfam" id="PF05045">
    <property type="entry name" value="RgpF"/>
    <property type="match status" value="1"/>
</dbReference>
<dbReference type="Proteomes" id="UP000582981">
    <property type="component" value="Unassembled WGS sequence"/>
</dbReference>
<dbReference type="EMBL" id="JACAPU010000021">
    <property type="protein sequence ID" value="NWB48697.1"/>
    <property type="molecule type" value="Genomic_DNA"/>
</dbReference>
<evidence type="ECO:0000313" key="3">
    <source>
        <dbReference type="Proteomes" id="UP000582981"/>
    </source>
</evidence>
<organism evidence="2 3">
    <name type="scientific">Pseudomonas gingeri</name>
    <dbReference type="NCBI Taxonomy" id="117681"/>
    <lineage>
        <taxon>Bacteria</taxon>
        <taxon>Pseudomonadati</taxon>
        <taxon>Pseudomonadota</taxon>
        <taxon>Gammaproteobacteria</taxon>
        <taxon>Pseudomonadales</taxon>
        <taxon>Pseudomonadaceae</taxon>
        <taxon>Pseudomonas</taxon>
    </lineage>
</organism>
<gene>
    <name evidence="2" type="ORF">HX829_19620</name>
</gene>
<dbReference type="Pfam" id="PF08241">
    <property type="entry name" value="Methyltransf_11"/>
    <property type="match status" value="1"/>
</dbReference>
<dbReference type="InterPro" id="IPR023214">
    <property type="entry name" value="HAD_sf"/>
</dbReference>
<evidence type="ECO:0000259" key="1">
    <source>
        <dbReference type="Pfam" id="PF08241"/>
    </source>
</evidence>